<dbReference type="GO" id="GO:0045271">
    <property type="term" value="C:respiratory chain complex I"/>
    <property type="evidence" value="ECO:0000318"/>
    <property type="project" value="GO_Central"/>
</dbReference>
<keyword evidence="4" id="KW-0813">Transport</keyword>
<proteinExistence type="inferred from homology"/>
<dbReference type="PhylomeDB" id="B3RMI9"/>
<keyword evidence="7" id="KW-0249">Electron transport</keyword>
<dbReference type="InterPro" id="IPR019377">
    <property type="entry name" value="NADH_UbQ_OxRdtase_su10"/>
</dbReference>
<dbReference type="Proteomes" id="UP000009022">
    <property type="component" value="Unassembled WGS sequence"/>
</dbReference>
<keyword evidence="5" id="KW-0679">Respiratory chain</keyword>
<name>B3RMI9_TRIAD</name>
<dbReference type="KEGG" id="tad:TRIADDRAFT_53964"/>
<evidence type="ECO:0000256" key="9">
    <source>
        <dbReference type="ARBA" id="ARBA00023136"/>
    </source>
</evidence>
<sequence>MDKFQREFKRVPSIEEIDRSDPVAWYRARNQYVRDRWIDREEIRVLRERMSECTRRQGVNAKKNCRQEMVDYMEALTAYKEKQYLLELVMVQLTDDVIYSMLIEFSPRNPRWGTLPAGYEINID</sequence>
<evidence type="ECO:0000256" key="8">
    <source>
        <dbReference type="ARBA" id="ARBA00023128"/>
    </source>
</evidence>
<evidence type="ECO:0000256" key="7">
    <source>
        <dbReference type="ARBA" id="ARBA00022982"/>
    </source>
</evidence>
<evidence type="ECO:0000256" key="1">
    <source>
        <dbReference type="ARBA" id="ARBA00004443"/>
    </source>
</evidence>
<dbReference type="CTD" id="6750903"/>
<organism evidence="10 11">
    <name type="scientific">Trichoplax adhaerens</name>
    <name type="common">Trichoplax reptans</name>
    <dbReference type="NCBI Taxonomy" id="10228"/>
    <lineage>
        <taxon>Eukaryota</taxon>
        <taxon>Metazoa</taxon>
        <taxon>Placozoa</taxon>
        <taxon>Uniplacotomia</taxon>
        <taxon>Trichoplacea</taxon>
        <taxon>Trichoplacidae</taxon>
        <taxon>Trichoplax</taxon>
    </lineage>
</organism>
<dbReference type="eggNOG" id="ENOG502T3NU">
    <property type="taxonomic scope" value="Eukaryota"/>
</dbReference>
<evidence type="ECO:0000256" key="4">
    <source>
        <dbReference type="ARBA" id="ARBA00022448"/>
    </source>
</evidence>
<dbReference type="AlphaFoldDB" id="B3RMI9"/>
<dbReference type="EMBL" id="DS985242">
    <property type="protein sequence ID" value="EDV28373.1"/>
    <property type="molecule type" value="Genomic_DNA"/>
</dbReference>
<evidence type="ECO:0000256" key="5">
    <source>
        <dbReference type="ARBA" id="ARBA00022660"/>
    </source>
</evidence>
<keyword evidence="9" id="KW-0472">Membrane</keyword>
<dbReference type="InParanoid" id="B3RMI9"/>
<dbReference type="OMA" id="NIMQERM"/>
<comment type="subcellular location">
    <subcellularLocation>
        <location evidence="1">Mitochondrion inner membrane</location>
        <topology evidence="1">Peripheral membrane protein</topology>
        <orientation evidence="1">Matrix side</orientation>
    </subcellularLocation>
</comment>
<dbReference type="HOGENOM" id="CLU_2006830_0_0_1"/>
<dbReference type="STRING" id="10228.B3RMI9"/>
<keyword evidence="8" id="KW-0496">Mitochondrion</keyword>
<evidence type="ECO:0000256" key="2">
    <source>
        <dbReference type="ARBA" id="ARBA00008317"/>
    </source>
</evidence>
<protein>
    <recommendedName>
        <fullName evidence="3">NADH dehydrogenase [ubiquinone] 1 beta subcomplex subunit 10</fullName>
    </recommendedName>
</protein>
<comment type="similarity">
    <text evidence="2">Belongs to the complex I NDUFB10 subunit family.</text>
</comment>
<evidence type="ECO:0000256" key="3">
    <source>
        <dbReference type="ARBA" id="ARBA00014109"/>
    </source>
</evidence>
<evidence type="ECO:0000313" key="10">
    <source>
        <dbReference type="EMBL" id="EDV28373.1"/>
    </source>
</evidence>
<dbReference type="Pfam" id="PF10249">
    <property type="entry name" value="NDUFB10"/>
    <property type="match status" value="1"/>
</dbReference>
<dbReference type="OrthoDB" id="6017729at2759"/>
<keyword evidence="6" id="KW-0999">Mitochondrion inner membrane</keyword>
<dbReference type="GO" id="GO:0005743">
    <property type="term" value="C:mitochondrial inner membrane"/>
    <property type="evidence" value="ECO:0007669"/>
    <property type="project" value="UniProtKB-SubCell"/>
</dbReference>
<gene>
    <name evidence="10" type="ORF">TRIADDRAFT_53964</name>
</gene>
<accession>B3RMI9</accession>
<dbReference type="PANTHER" id="PTHR13094">
    <property type="entry name" value="NADH-UBIQUINONE OXIDOREDUCTASE PDSW SUBUNIT"/>
    <property type="match status" value="1"/>
</dbReference>
<keyword evidence="11" id="KW-1185">Reference proteome</keyword>
<evidence type="ECO:0000313" key="11">
    <source>
        <dbReference type="Proteomes" id="UP000009022"/>
    </source>
</evidence>
<dbReference type="GeneID" id="6750903"/>
<dbReference type="PANTHER" id="PTHR13094:SF1">
    <property type="entry name" value="NADH DEHYDROGENASE [UBIQUINONE] 1 BETA SUBCOMPLEX SUBUNIT 10"/>
    <property type="match status" value="1"/>
</dbReference>
<evidence type="ECO:0000256" key="6">
    <source>
        <dbReference type="ARBA" id="ARBA00022792"/>
    </source>
</evidence>
<dbReference type="RefSeq" id="XP_002110207.1">
    <property type="nucleotide sequence ID" value="XM_002110171.1"/>
</dbReference>
<reference evidence="10 11" key="1">
    <citation type="journal article" date="2008" name="Nature">
        <title>The Trichoplax genome and the nature of placozoans.</title>
        <authorList>
            <person name="Srivastava M."/>
            <person name="Begovic E."/>
            <person name="Chapman J."/>
            <person name="Putnam N.H."/>
            <person name="Hellsten U."/>
            <person name="Kawashima T."/>
            <person name="Kuo A."/>
            <person name="Mitros T."/>
            <person name="Salamov A."/>
            <person name="Carpenter M.L."/>
            <person name="Signorovitch A.Y."/>
            <person name="Moreno M.A."/>
            <person name="Kamm K."/>
            <person name="Grimwood J."/>
            <person name="Schmutz J."/>
            <person name="Shapiro H."/>
            <person name="Grigoriev I.V."/>
            <person name="Buss L.W."/>
            <person name="Schierwater B."/>
            <person name="Dellaporta S.L."/>
            <person name="Rokhsar D.S."/>
        </authorList>
    </citation>
    <scope>NUCLEOTIDE SEQUENCE [LARGE SCALE GENOMIC DNA]</scope>
    <source>
        <strain evidence="10 11">Grell-BS-1999</strain>
    </source>
</reference>
<dbReference type="InterPro" id="IPR039993">
    <property type="entry name" value="NDUFB10"/>
</dbReference>